<protein>
    <recommendedName>
        <fullName evidence="9">Salicylate carboxymethyltransferase</fullName>
    </recommendedName>
</protein>
<dbReference type="PANTHER" id="PTHR31009">
    <property type="entry name" value="S-ADENOSYL-L-METHIONINE:CARBOXYL METHYLTRANSFERASE FAMILY PROTEIN"/>
    <property type="match status" value="1"/>
</dbReference>
<name>A0AA88UXW1_9ASTE</name>
<dbReference type="GO" id="GO:0032259">
    <property type="term" value="P:methylation"/>
    <property type="evidence" value="ECO:0007669"/>
    <property type="project" value="UniProtKB-KW"/>
</dbReference>
<comment type="caution">
    <text evidence="7">The sequence shown here is derived from an EMBL/GenBank/DDBJ whole genome shotgun (WGS) entry which is preliminary data.</text>
</comment>
<gene>
    <name evidence="7" type="ORF">RJ639_024978</name>
</gene>
<dbReference type="Gene3D" id="3.40.50.150">
    <property type="entry name" value="Vaccinia Virus protein VP39"/>
    <property type="match status" value="1"/>
</dbReference>
<dbReference type="GO" id="GO:0046872">
    <property type="term" value="F:metal ion binding"/>
    <property type="evidence" value="ECO:0007669"/>
    <property type="project" value="UniProtKB-KW"/>
</dbReference>
<dbReference type="InterPro" id="IPR042086">
    <property type="entry name" value="MeTrfase_capping"/>
</dbReference>
<keyword evidence="8" id="KW-1185">Reference proteome</keyword>
<dbReference type="InterPro" id="IPR005299">
    <property type="entry name" value="MeTrfase_7"/>
</dbReference>
<dbReference type="GO" id="GO:0008168">
    <property type="term" value="F:methyltransferase activity"/>
    <property type="evidence" value="ECO:0007669"/>
    <property type="project" value="UniProtKB-KW"/>
</dbReference>
<evidence type="ECO:0000256" key="3">
    <source>
        <dbReference type="ARBA" id="ARBA00022679"/>
    </source>
</evidence>
<evidence type="ECO:0008006" key="9">
    <source>
        <dbReference type="Google" id="ProtNLM"/>
    </source>
</evidence>
<dbReference type="AlphaFoldDB" id="A0AA88UXW1"/>
<keyword evidence="4" id="KW-0479">Metal-binding</keyword>
<organism evidence="7 8">
    <name type="scientific">Escallonia herrerae</name>
    <dbReference type="NCBI Taxonomy" id="1293975"/>
    <lineage>
        <taxon>Eukaryota</taxon>
        <taxon>Viridiplantae</taxon>
        <taxon>Streptophyta</taxon>
        <taxon>Embryophyta</taxon>
        <taxon>Tracheophyta</taxon>
        <taxon>Spermatophyta</taxon>
        <taxon>Magnoliopsida</taxon>
        <taxon>eudicotyledons</taxon>
        <taxon>Gunneridae</taxon>
        <taxon>Pentapetalae</taxon>
        <taxon>asterids</taxon>
        <taxon>campanulids</taxon>
        <taxon>Escalloniales</taxon>
        <taxon>Escalloniaceae</taxon>
        <taxon>Escallonia</taxon>
    </lineage>
</organism>
<feature type="compositionally biased region" description="Basic and acidic residues" evidence="6">
    <location>
        <begin position="1"/>
        <end position="11"/>
    </location>
</feature>
<dbReference type="SUPFAM" id="SSF53335">
    <property type="entry name" value="S-adenosyl-L-methionine-dependent methyltransferases"/>
    <property type="match status" value="1"/>
</dbReference>
<proteinExistence type="inferred from homology"/>
<keyword evidence="2" id="KW-0489">Methyltransferase</keyword>
<evidence type="ECO:0000313" key="7">
    <source>
        <dbReference type="EMBL" id="KAK2997881.1"/>
    </source>
</evidence>
<evidence type="ECO:0000256" key="1">
    <source>
        <dbReference type="ARBA" id="ARBA00007967"/>
    </source>
</evidence>
<evidence type="ECO:0000256" key="2">
    <source>
        <dbReference type="ARBA" id="ARBA00022603"/>
    </source>
</evidence>
<evidence type="ECO:0000256" key="6">
    <source>
        <dbReference type="SAM" id="MobiDB-lite"/>
    </source>
</evidence>
<evidence type="ECO:0000313" key="8">
    <source>
        <dbReference type="Proteomes" id="UP001188597"/>
    </source>
</evidence>
<evidence type="ECO:0000256" key="4">
    <source>
        <dbReference type="ARBA" id="ARBA00022723"/>
    </source>
</evidence>
<reference evidence="7" key="1">
    <citation type="submission" date="2022-12" db="EMBL/GenBank/DDBJ databases">
        <title>Draft genome assemblies for two species of Escallonia (Escalloniales).</title>
        <authorList>
            <person name="Chanderbali A."/>
            <person name="Dervinis C."/>
            <person name="Anghel I."/>
            <person name="Soltis D."/>
            <person name="Soltis P."/>
            <person name="Zapata F."/>
        </authorList>
    </citation>
    <scope>NUCLEOTIDE SEQUENCE</scope>
    <source>
        <strain evidence="7">UCBG64.0493</strain>
        <tissue evidence="7">Leaf</tissue>
    </source>
</reference>
<evidence type="ECO:0000256" key="5">
    <source>
        <dbReference type="ARBA" id="ARBA00022842"/>
    </source>
</evidence>
<keyword evidence="3" id="KW-0808">Transferase</keyword>
<dbReference type="Gene3D" id="1.10.1200.270">
    <property type="entry name" value="Methyltransferase, alpha-helical capping domain"/>
    <property type="match status" value="1"/>
</dbReference>
<keyword evidence="5" id="KW-0460">Magnesium</keyword>
<accession>A0AA88UXW1</accession>
<dbReference type="Pfam" id="PF03492">
    <property type="entry name" value="Methyltransf_7"/>
    <property type="match status" value="1"/>
</dbReference>
<dbReference type="Proteomes" id="UP001188597">
    <property type="component" value="Unassembled WGS sequence"/>
</dbReference>
<dbReference type="InterPro" id="IPR029063">
    <property type="entry name" value="SAM-dependent_MTases_sf"/>
</dbReference>
<feature type="region of interest" description="Disordered" evidence="6">
    <location>
        <begin position="1"/>
        <end position="24"/>
    </location>
</feature>
<sequence>MKHDVKRKTDQQLKVMADAPRGPSCTRKAKHSSCCMITAKGDIHDKADKRTSHNGSLLQQPSKEDMHRRPGLFFWTKHFVCGVRAHQDVYLNDLPGNDFNTIFRSLPRFLGNLKNEIGSGFGPCFFFTGTPGSFYDRLFATESLHFVHSSYSLHFLSKVPEGIESNKRNIYMASTSPPCVVKAYYDQFQTDFSMFLKYRSQELVTGGRMVLTLLGRRSNDPTSKECCYIWELLAMALSDMVSEGFVEEEKLNSFNIPKYTPCPAELKTEVEKEGSFAIDRLEVSEVNWNANDDKLCPSDELKDGGYNVAKCMRAVAEPILASHFGKTIMDEVFRRYREIIADRMSKERTEYVGFVIYFTKYL</sequence>
<comment type="similarity">
    <text evidence="1">Belongs to the methyltransferase superfamily. Type-7 methyltransferase family.</text>
</comment>
<dbReference type="EMBL" id="JAVXUP010003934">
    <property type="protein sequence ID" value="KAK2997881.1"/>
    <property type="molecule type" value="Genomic_DNA"/>
</dbReference>